<dbReference type="InterPro" id="IPR020946">
    <property type="entry name" value="Flavin_mOase-like"/>
</dbReference>
<dbReference type="OrthoDB" id="66881at2759"/>
<keyword evidence="7" id="KW-1185">Reference proteome</keyword>
<evidence type="ECO:0000313" key="7">
    <source>
        <dbReference type="Proteomes" id="UP000070133"/>
    </source>
</evidence>
<keyword evidence="3" id="KW-0274">FAD</keyword>
<comment type="caution">
    <text evidence="6">The sequence shown here is derived from an EMBL/GenBank/DDBJ whole genome shotgun (WGS) entry which is preliminary data.</text>
</comment>
<evidence type="ECO:0000256" key="2">
    <source>
        <dbReference type="ARBA" id="ARBA00022630"/>
    </source>
</evidence>
<organism evidence="6 7">
    <name type="scientific">Pseudocercospora eumusae</name>
    <dbReference type="NCBI Taxonomy" id="321146"/>
    <lineage>
        <taxon>Eukaryota</taxon>
        <taxon>Fungi</taxon>
        <taxon>Dikarya</taxon>
        <taxon>Ascomycota</taxon>
        <taxon>Pezizomycotina</taxon>
        <taxon>Dothideomycetes</taxon>
        <taxon>Dothideomycetidae</taxon>
        <taxon>Mycosphaerellales</taxon>
        <taxon>Mycosphaerellaceae</taxon>
        <taxon>Pseudocercospora</taxon>
    </lineage>
</organism>
<keyword evidence="2" id="KW-0285">Flavoprotein</keyword>
<comment type="similarity">
    <text evidence="1">Belongs to the FMO family.</text>
</comment>
<evidence type="ECO:0000256" key="3">
    <source>
        <dbReference type="ARBA" id="ARBA00022827"/>
    </source>
</evidence>
<feature type="domain" description="DUF6314" evidence="5">
    <location>
        <begin position="584"/>
        <end position="747"/>
    </location>
</feature>
<proteinExistence type="inferred from homology"/>
<keyword evidence="4" id="KW-0560">Oxidoreductase</keyword>
<dbReference type="PANTHER" id="PTHR23023">
    <property type="entry name" value="DIMETHYLANILINE MONOOXYGENASE"/>
    <property type="match status" value="1"/>
</dbReference>
<dbReference type="Proteomes" id="UP000070133">
    <property type="component" value="Unassembled WGS sequence"/>
</dbReference>
<dbReference type="AlphaFoldDB" id="A0A139HV08"/>
<reference evidence="6 7" key="1">
    <citation type="submission" date="2015-07" db="EMBL/GenBank/DDBJ databases">
        <title>Comparative genomics of the Sigatoka disease complex on banana suggests a link between parallel evolutionary changes in Pseudocercospora fijiensis and Pseudocercospora eumusae and increased virulence on the banana host.</title>
        <authorList>
            <person name="Chang T.-C."/>
            <person name="Salvucci A."/>
            <person name="Crous P.W."/>
            <person name="Stergiopoulos I."/>
        </authorList>
    </citation>
    <scope>NUCLEOTIDE SEQUENCE [LARGE SCALE GENOMIC DNA]</scope>
    <source>
        <strain evidence="6 7">CBS 114824</strain>
    </source>
</reference>
<dbReference type="EMBL" id="LFZN01000008">
    <property type="protein sequence ID" value="KXT06182.1"/>
    <property type="molecule type" value="Genomic_DNA"/>
</dbReference>
<dbReference type="GO" id="GO:0050661">
    <property type="term" value="F:NADP binding"/>
    <property type="evidence" value="ECO:0007669"/>
    <property type="project" value="InterPro"/>
</dbReference>
<dbReference type="SUPFAM" id="SSF51905">
    <property type="entry name" value="FAD/NAD(P)-binding domain"/>
    <property type="match status" value="1"/>
</dbReference>
<evidence type="ECO:0000259" key="5">
    <source>
        <dbReference type="Pfam" id="PF19834"/>
    </source>
</evidence>
<evidence type="ECO:0000256" key="1">
    <source>
        <dbReference type="ARBA" id="ARBA00009183"/>
    </source>
</evidence>
<dbReference type="Gene3D" id="3.50.50.60">
    <property type="entry name" value="FAD/NAD(P)-binding domain"/>
    <property type="match status" value="1"/>
</dbReference>
<dbReference type="InterPro" id="IPR045632">
    <property type="entry name" value="DUF6314"/>
</dbReference>
<dbReference type="Pfam" id="PF19834">
    <property type="entry name" value="DUF6314"/>
    <property type="match status" value="1"/>
</dbReference>
<dbReference type="PRINTS" id="PR00419">
    <property type="entry name" value="ADXRDTASE"/>
</dbReference>
<name>A0A139HV08_9PEZI</name>
<dbReference type="GO" id="GO:0050660">
    <property type="term" value="F:flavin adenine dinucleotide binding"/>
    <property type="evidence" value="ECO:0007669"/>
    <property type="project" value="InterPro"/>
</dbReference>
<evidence type="ECO:0000313" key="6">
    <source>
        <dbReference type="EMBL" id="KXT06182.1"/>
    </source>
</evidence>
<dbReference type="GO" id="GO:0004499">
    <property type="term" value="F:N,N-dimethylaniline monooxygenase activity"/>
    <property type="evidence" value="ECO:0007669"/>
    <property type="project" value="InterPro"/>
</dbReference>
<dbReference type="Pfam" id="PF00743">
    <property type="entry name" value="FMO-like"/>
    <property type="match status" value="1"/>
</dbReference>
<dbReference type="InterPro" id="IPR050346">
    <property type="entry name" value="FMO-like"/>
</dbReference>
<protein>
    <recommendedName>
        <fullName evidence="5">DUF6314 domain-containing protein</fullName>
    </recommendedName>
</protein>
<sequence>MKTVCIVGAGPAGLAGAKVLLKTGKFSVKIFEKASRIGGIWALDENSTEGFLHPDTPTNLSKFTVGFSDLDWNSIDLLSTQQNGLANGAASKTAAPMFPKAWQVNRYLEAYKQTYIPDELIQLEHEVVATRRSTESGEAPWHITIRDPQGQEAEHDFDHLMLGSGFFSNPRPMSHNVARIEPGLEVKAIHSSHFRTLSDLFDKPEDAVAKKILLIGGGNSAGEAAAAVAQQLSDAWYSPKTGKQQDLYKDCKILHVTPRPLYALPPYNPVDEECKAYLPIDFRLYDLQRRPEGPIMGSAGRISKAVKDMIHGALQSMIGGDQSDLGTHALRIPPEDPRSAVYVALSESYPEFVRSGLIEVQAGRVKGLHRDGHGKGVSAEIERASGLTEVENNIGAIIYATGYSPASAINFLPEDVKEALHHDPSSLRLPLILSGWQTTSPLVPDLALLGFYEGPYWPMIEMQARYTAHRWLSQDFSAPVIRPYEEPSKLLDLRKTIKARGNDVPQYWFGDYLGYMEEISSFLNLERNDAPFTSAREGCASPARYLSPDSDKSQASAIMSDLHKTWTACTQQGRYTARAAFRALQGNWNISRTIDSQLPNFPSGILKGTAAFHPRKVTDPDYLEFDFEYLYIETGTLRLSNGAEVTARRRYVYRYSEARDELSVWFVKSEKDLEVDYLFHNLSFFPSGGGGGGGSGLLATADHLCVKDMYCTEYMFPMRGISLQSFQTKHTVQGPEKDYVSKTEYLRRRPEVKIS</sequence>
<gene>
    <name evidence="6" type="ORF">AC578_1417</name>
</gene>
<dbReference type="InterPro" id="IPR036188">
    <property type="entry name" value="FAD/NAD-bd_sf"/>
</dbReference>
<evidence type="ECO:0000256" key="4">
    <source>
        <dbReference type="ARBA" id="ARBA00023002"/>
    </source>
</evidence>
<accession>A0A139HV08</accession>